<evidence type="ECO:0000256" key="4">
    <source>
        <dbReference type="ARBA" id="ARBA00023136"/>
    </source>
</evidence>
<dbReference type="PANTHER" id="PTHR21576">
    <property type="entry name" value="UNCHARACTERIZED NODULIN-LIKE PROTEIN"/>
    <property type="match status" value="1"/>
</dbReference>
<organism evidence="8 9">
    <name type="scientific">Quercus lobata</name>
    <name type="common">Valley oak</name>
    <dbReference type="NCBI Taxonomy" id="97700"/>
    <lineage>
        <taxon>Eukaryota</taxon>
        <taxon>Viridiplantae</taxon>
        <taxon>Streptophyta</taxon>
        <taxon>Embryophyta</taxon>
        <taxon>Tracheophyta</taxon>
        <taxon>Spermatophyta</taxon>
        <taxon>Magnoliopsida</taxon>
        <taxon>eudicotyledons</taxon>
        <taxon>Gunneridae</taxon>
        <taxon>Pentapetalae</taxon>
        <taxon>rosids</taxon>
        <taxon>fabids</taxon>
        <taxon>Fagales</taxon>
        <taxon>Fagaceae</taxon>
        <taxon>Quercus</taxon>
    </lineage>
</organism>
<evidence type="ECO:0000313" key="9">
    <source>
        <dbReference type="Proteomes" id="UP000594261"/>
    </source>
</evidence>
<dbReference type="SUPFAM" id="SSF103473">
    <property type="entry name" value="MFS general substrate transporter"/>
    <property type="match status" value="2"/>
</dbReference>
<keyword evidence="3 5" id="KW-1133">Transmembrane helix</keyword>
<feature type="transmembrane region" description="Helical" evidence="5">
    <location>
        <begin position="110"/>
        <end position="134"/>
    </location>
</feature>
<dbReference type="Gene3D" id="1.20.1250.20">
    <property type="entry name" value="MFS general substrate transporter like domains"/>
    <property type="match status" value="1"/>
</dbReference>
<evidence type="ECO:0000313" key="8">
    <source>
        <dbReference type="EnsemblPlants" id="QL09p006424:mrna"/>
    </source>
</evidence>
<sequence length="399" mass="43756">MKSFGLHVLLGRWFMAFTSLSIMSVSGSTYIFSVYSNNIKSTLGYDQTSLNLVSFFKDLGSSVGVLSLLINEITPPWMVLLIGAIMNLFGYLMIWLSVTGRVAKPKLWQMCLYICIGANSQAFANTGALVTSVMNFPENHGSVIGLLKSFVGISGAILTPLLCYLFLKEESKLWRRKEHLINDPVQVKVVAENPQILEEPVLPPIEAQATSTCGVGGTLIAIDNLGQIVIIGFCFGAQFPLIFAIISEIFGLKYYSTLYNFGAVSSPVGSYILNVIVAGCLYDKEALKQLEALGLTRKVGQQLTCTCAHCYRMALIIITLVTLFGFFISIILVLRTRKFYKGDIYKKLREEAKATASEMASREDDIASMRERESGANFIASSDAASCSNTTNTSSTIHH</sequence>
<dbReference type="EnsemblPlants" id="QL09p006424:mrna">
    <property type="protein sequence ID" value="QL09p006424:mrna"/>
    <property type="gene ID" value="QL09p006424"/>
</dbReference>
<reference evidence="8 9" key="1">
    <citation type="journal article" date="2016" name="G3 (Bethesda)">
        <title>First Draft Assembly and Annotation of the Genome of a California Endemic Oak Quercus lobata Nee (Fagaceae).</title>
        <authorList>
            <person name="Sork V.L."/>
            <person name="Fitz-Gibbon S.T."/>
            <person name="Puiu D."/>
            <person name="Crepeau M."/>
            <person name="Gugger P.F."/>
            <person name="Sherman R."/>
            <person name="Stevens K."/>
            <person name="Langley C.H."/>
            <person name="Pellegrini M."/>
            <person name="Salzberg S.L."/>
        </authorList>
    </citation>
    <scope>NUCLEOTIDE SEQUENCE [LARGE SCALE GENOMIC DNA]</scope>
    <source>
        <strain evidence="8 9">cv. SW786</strain>
    </source>
</reference>
<proteinExistence type="predicted"/>
<dbReference type="InterPro" id="IPR010658">
    <property type="entry name" value="Nodulin-like"/>
</dbReference>
<dbReference type="Pfam" id="PF23262">
    <property type="entry name" value="NFD4_C"/>
    <property type="match status" value="1"/>
</dbReference>
<dbReference type="InterPro" id="IPR056555">
    <property type="entry name" value="NFD4_C"/>
</dbReference>
<evidence type="ECO:0000256" key="2">
    <source>
        <dbReference type="ARBA" id="ARBA00022692"/>
    </source>
</evidence>
<feature type="transmembrane region" description="Helical" evidence="5">
    <location>
        <begin position="146"/>
        <end position="167"/>
    </location>
</feature>
<keyword evidence="2 5" id="KW-0812">Transmembrane</keyword>
<dbReference type="EMBL" id="LRBV02000009">
    <property type="status" value="NOT_ANNOTATED_CDS"/>
    <property type="molecule type" value="Genomic_DNA"/>
</dbReference>
<feature type="transmembrane region" description="Helical" evidence="5">
    <location>
        <begin position="77"/>
        <end position="98"/>
    </location>
</feature>
<evidence type="ECO:0000256" key="1">
    <source>
        <dbReference type="ARBA" id="ARBA00004141"/>
    </source>
</evidence>
<dbReference type="GO" id="GO:0016020">
    <property type="term" value="C:membrane"/>
    <property type="evidence" value="ECO:0007669"/>
    <property type="project" value="UniProtKB-SubCell"/>
</dbReference>
<dbReference type="InParanoid" id="A0A7N2MG14"/>
<feature type="transmembrane region" description="Helical" evidence="5">
    <location>
        <begin position="313"/>
        <end position="334"/>
    </location>
</feature>
<dbReference type="InterPro" id="IPR036259">
    <property type="entry name" value="MFS_trans_sf"/>
</dbReference>
<dbReference type="Gramene" id="QL09p006424:mrna">
    <property type="protein sequence ID" value="QL09p006424:mrna"/>
    <property type="gene ID" value="QL09p006424"/>
</dbReference>
<dbReference type="AlphaFoldDB" id="A0A7N2MG14"/>
<protein>
    <recommendedName>
        <fullName evidence="10">Nodulin-like domain-containing protein</fullName>
    </recommendedName>
</protein>
<comment type="subcellular location">
    <subcellularLocation>
        <location evidence="1">Membrane</location>
        <topology evidence="1">Multi-pass membrane protein</topology>
    </subcellularLocation>
</comment>
<accession>A0A7N2MG14</accession>
<keyword evidence="9" id="KW-1185">Reference proteome</keyword>
<dbReference type="PANTHER" id="PTHR21576:SF122">
    <property type="entry name" value="MFS TRANSPORTER"/>
    <property type="match status" value="1"/>
</dbReference>
<feature type="transmembrane region" description="Helical" evidence="5">
    <location>
        <begin position="228"/>
        <end position="250"/>
    </location>
</feature>
<dbReference type="Proteomes" id="UP000594261">
    <property type="component" value="Chromosome 9"/>
</dbReference>
<evidence type="ECO:0000259" key="7">
    <source>
        <dbReference type="Pfam" id="PF23262"/>
    </source>
</evidence>
<keyword evidence="4 5" id="KW-0472">Membrane</keyword>
<evidence type="ECO:0000259" key="6">
    <source>
        <dbReference type="Pfam" id="PF06813"/>
    </source>
</evidence>
<dbReference type="Pfam" id="PF06813">
    <property type="entry name" value="Nodulin-like"/>
    <property type="match status" value="1"/>
</dbReference>
<name>A0A7N2MG14_QUELO</name>
<dbReference type="OMA" id="CYRMALI"/>
<evidence type="ECO:0000256" key="5">
    <source>
        <dbReference type="SAM" id="Phobius"/>
    </source>
</evidence>
<evidence type="ECO:0000256" key="3">
    <source>
        <dbReference type="ARBA" id="ARBA00022989"/>
    </source>
</evidence>
<evidence type="ECO:0008006" key="10">
    <source>
        <dbReference type="Google" id="ProtNLM"/>
    </source>
</evidence>
<feature type="domain" description="NFD4 C-terminal" evidence="7">
    <location>
        <begin position="229"/>
        <end position="340"/>
    </location>
</feature>
<reference evidence="8" key="2">
    <citation type="submission" date="2021-01" db="UniProtKB">
        <authorList>
            <consortium name="EnsemblPlants"/>
        </authorList>
    </citation>
    <scope>IDENTIFICATION</scope>
</reference>
<feature type="transmembrane region" description="Helical" evidence="5">
    <location>
        <begin position="12"/>
        <end position="35"/>
    </location>
</feature>
<feature type="domain" description="Nodulin-like" evidence="6">
    <location>
        <begin position="12"/>
        <end position="168"/>
    </location>
</feature>